<dbReference type="InterPro" id="IPR008963">
    <property type="entry name" value="Purple_acid_Pase-like_N"/>
</dbReference>
<protein>
    <recommendedName>
        <fullName evidence="2">Purple acid phosphatase Fn3-like domain-containing protein</fullName>
    </recommendedName>
</protein>
<evidence type="ECO:0000313" key="4">
    <source>
        <dbReference type="Proteomes" id="UP001231189"/>
    </source>
</evidence>
<dbReference type="AlphaFoldDB" id="A0AAD8RM38"/>
<evidence type="ECO:0000256" key="1">
    <source>
        <dbReference type="SAM" id="SignalP"/>
    </source>
</evidence>
<keyword evidence="1" id="KW-0732">Signal</keyword>
<name>A0AAD8RM38_LOLMU</name>
<dbReference type="SUPFAM" id="SSF49363">
    <property type="entry name" value="Purple acid phosphatase, N-terminal domain"/>
    <property type="match status" value="1"/>
</dbReference>
<comment type="caution">
    <text evidence="3">The sequence shown here is derived from an EMBL/GenBank/DDBJ whole genome shotgun (WGS) entry which is preliminary data.</text>
</comment>
<evidence type="ECO:0000259" key="2">
    <source>
        <dbReference type="Pfam" id="PF17808"/>
    </source>
</evidence>
<feature type="domain" description="Purple acid phosphatase Fn3-like" evidence="2">
    <location>
        <begin position="53"/>
        <end position="171"/>
    </location>
</feature>
<feature type="signal peptide" evidence="1">
    <location>
        <begin position="1"/>
        <end position="19"/>
    </location>
</feature>
<dbReference type="GO" id="GO:0046872">
    <property type="term" value="F:metal ion binding"/>
    <property type="evidence" value="ECO:0007669"/>
    <property type="project" value="InterPro"/>
</dbReference>
<gene>
    <name evidence="3" type="ORF">QYE76_001442</name>
</gene>
<dbReference type="InterPro" id="IPR040974">
    <property type="entry name" value="Fn3_PAP"/>
</dbReference>
<dbReference type="Pfam" id="PF17808">
    <property type="entry name" value="fn3_PAP"/>
    <property type="match status" value="1"/>
</dbReference>
<sequence>MRLWVWVAAAAAAATWIMAACTAAAAHPGGGEQPLSRIAVERTTFSVDGAAHVEASPTVLGQNGQTSEWVEVEFFHPNPSADDWIGVFSPANFSAAICEPENKREYPPALCTAPIKYQFAKFKNDGYSKSGKGYLKLQLINQREDFSFALFSGGLLKPKLIALSNKVAFANPKAPVYPRLAQGKSWNEMTVTWTSGYDIKEAIPFVEWGEKGGRRFLAPAGGH</sequence>
<dbReference type="PANTHER" id="PTHR45778:SF48">
    <property type="entry name" value="PURPLE ACID PHOSPHATASE"/>
    <property type="match status" value="1"/>
</dbReference>
<dbReference type="PANTHER" id="PTHR45778">
    <property type="entry name" value="PURPLE ACID PHOSPHATASE-RELATED"/>
    <property type="match status" value="1"/>
</dbReference>
<accession>A0AAD8RM38</accession>
<dbReference type="GO" id="GO:0003993">
    <property type="term" value="F:acid phosphatase activity"/>
    <property type="evidence" value="ECO:0007669"/>
    <property type="project" value="InterPro"/>
</dbReference>
<keyword evidence="4" id="KW-1185">Reference proteome</keyword>
<proteinExistence type="predicted"/>
<reference evidence="3" key="1">
    <citation type="submission" date="2023-07" db="EMBL/GenBank/DDBJ databases">
        <title>A chromosome-level genome assembly of Lolium multiflorum.</title>
        <authorList>
            <person name="Chen Y."/>
            <person name="Copetti D."/>
            <person name="Kolliker R."/>
            <person name="Studer B."/>
        </authorList>
    </citation>
    <scope>NUCLEOTIDE SEQUENCE</scope>
    <source>
        <strain evidence="3">02402/16</strain>
        <tissue evidence="3">Leaf</tissue>
    </source>
</reference>
<feature type="chain" id="PRO_5042220704" description="Purple acid phosphatase Fn3-like domain-containing protein" evidence="1">
    <location>
        <begin position="20"/>
        <end position="223"/>
    </location>
</feature>
<dbReference type="Proteomes" id="UP001231189">
    <property type="component" value="Unassembled WGS sequence"/>
</dbReference>
<evidence type="ECO:0000313" key="3">
    <source>
        <dbReference type="EMBL" id="KAK1627127.1"/>
    </source>
</evidence>
<dbReference type="PROSITE" id="PS51257">
    <property type="entry name" value="PROKAR_LIPOPROTEIN"/>
    <property type="match status" value="1"/>
</dbReference>
<organism evidence="3 4">
    <name type="scientific">Lolium multiflorum</name>
    <name type="common">Italian ryegrass</name>
    <name type="synonym">Lolium perenne subsp. multiflorum</name>
    <dbReference type="NCBI Taxonomy" id="4521"/>
    <lineage>
        <taxon>Eukaryota</taxon>
        <taxon>Viridiplantae</taxon>
        <taxon>Streptophyta</taxon>
        <taxon>Embryophyta</taxon>
        <taxon>Tracheophyta</taxon>
        <taxon>Spermatophyta</taxon>
        <taxon>Magnoliopsida</taxon>
        <taxon>Liliopsida</taxon>
        <taxon>Poales</taxon>
        <taxon>Poaceae</taxon>
        <taxon>BOP clade</taxon>
        <taxon>Pooideae</taxon>
        <taxon>Poodae</taxon>
        <taxon>Poeae</taxon>
        <taxon>Poeae Chloroplast Group 2 (Poeae type)</taxon>
        <taxon>Loliodinae</taxon>
        <taxon>Loliinae</taxon>
        <taxon>Lolium</taxon>
    </lineage>
</organism>
<dbReference type="EMBL" id="JAUUTY010000005">
    <property type="protein sequence ID" value="KAK1627127.1"/>
    <property type="molecule type" value="Genomic_DNA"/>
</dbReference>